<protein>
    <submittedName>
        <fullName evidence="1">Uncharacterized protein</fullName>
    </submittedName>
</protein>
<sequence>MLEVVDVGTFPTLVNEYFKGEMRQLTNTTTLLDCGMNFVKAADKNLKRIAWPGYICFTQEKQHYELPQQFSNKNEVLLPVPQESTTRTSIKRLNDWRNEFERGVRQQSMRNSFTKDKTGTLPLYMYALADANDSTEEQALTSMQELFKAVSSGKEADTSMHPPGNSYRSDVEPVPLPGHDHKTYQSSYTETYAIKCKSNFFSIFISYNRRHDFFGTKYGIIDKSFFLKARKPTSFGAV</sequence>
<gene>
    <name evidence="1" type="ORF">pdam_00007027</name>
</gene>
<proteinExistence type="predicted"/>
<organism evidence="1 2">
    <name type="scientific">Pocillopora damicornis</name>
    <name type="common">Cauliflower coral</name>
    <name type="synonym">Millepora damicornis</name>
    <dbReference type="NCBI Taxonomy" id="46731"/>
    <lineage>
        <taxon>Eukaryota</taxon>
        <taxon>Metazoa</taxon>
        <taxon>Cnidaria</taxon>
        <taxon>Anthozoa</taxon>
        <taxon>Hexacorallia</taxon>
        <taxon>Scleractinia</taxon>
        <taxon>Astrocoeniina</taxon>
        <taxon>Pocilloporidae</taxon>
        <taxon>Pocillopora</taxon>
    </lineage>
</organism>
<dbReference type="AlphaFoldDB" id="A0A3M6T964"/>
<accession>A0A3M6T964</accession>
<dbReference type="EMBL" id="RCHS01004067">
    <property type="protein sequence ID" value="RMX37879.1"/>
    <property type="molecule type" value="Genomic_DNA"/>
</dbReference>
<evidence type="ECO:0000313" key="1">
    <source>
        <dbReference type="EMBL" id="RMX37879.1"/>
    </source>
</evidence>
<name>A0A3M6T964_POCDA</name>
<comment type="caution">
    <text evidence="1">The sequence shown here is derived from an EMBL/GenBank/DDBJ whole genome shotgun (WGS) entry which is preliminary data.</text>
</comment>
<reference evidence="1 2" key="1">
    <citation type="journal article" date="2018" name="Sci. Rep.">
        <title>Comparative analysis of the Pocillopora damicornis genome highlights role of immune system in coral evolution.</title>
        <authorList>
            <person name="Cunning R."/>
            <person name="Bay R.A."/>
            <person name="Gillette P."/>
            <person name="Baker A.C."/>
            <person name="Traylor-Knowles N."/>
        </authorList>
    </citation>
    <scope>NUCLEOTIDE SEQUENCE [LARGE SCALE GENOMIC DNA]</scope>
    <source>
        <strain evidence="1">RSMAS</strain>
        <tissue evidence="1">Whole animal</tissue>
    </source>
</reference>
<dbReference type="Proteomes" id="UP000275408">
    <property type="component" value="Unassembled WGS sequence"/>
</dbReference>
<keyword evidence="2" id="KW-1185">Reference proteome</keyword>
<evidence type="ECO:0000313" key="2">
    <source>
        <dbReference type="Proteomes" id="UP000275408"/>
    </source>
</evidence>